<proteinExistence type="predicted"/>
<reference evidence="3" key="1">
    <citation type="journal article" date="2019" name="Int. J. Syst. Evol. Microbiol.">
        <title>The Global Catalogue of Microorganisms (GCM) 10K type strain sequencing project: providing services to taxonomists for standard genome sequencing and annotation.</title>
        <authorList>
            <consortium name="The Broad Institute Genomics Platform"/>
            <consortium name="The Broad Institute Genome Sequencing Center for Infectious Disease"/>
            <person name="Wu L."/>
            <person name="Ma J."/>
        </authorList>
    </citation>
    <scope>NUCLEOTIDE SEQUENCE [LARGE SCALE GENOMIC DNA]</scope>
    <source>
        <strain evidence="3">CCUG 61485</strain>
    </source>
</reference>
<keyword evidence="1" id="KW-0175">Coiled coil</keyword>
<evidence type="ECO:0000313" key="3">
    <source>
        <dbReference type="Proteomes" id="UP001597201"/>
    </source>
</evidence>
<evidence type="ECO:0000313" key="2">
    <source>
        <dbReference type="EMBL" id="MFD1315916.1"/>
    </source>
</evidence>
<accession>A0ABW3Y3V3</accession>
<keyword evidence="3" id="KW-1185">Reference proteome</keyword>
<dbReference type="RefSeq" id="WP_377178546.1">
    <property type="nucleotide sequence ID" value="NZ_JBHTMY010000003.1"/>
</dbReference>
<dbReference type="Proteomes" id="UP001597201">
    <property type="component" value="Unassembled WGS sequence"/>
</dbReference>
<organism evidence="2 3">
    <name type="scientific">Namhaeicola litoreus</name>
    <dbReference type="NCBI Taxonomy" id="1052145"/>
    <lineage>
        <taxon>Bacteria</taxon>
        <taxon>Pseudomonadati</taxon>
        <taxon>Bacteroidota</taxon>
        <taxon>Flavobacteriia</taxon>
        <taxon>Flavobacteriales</taxon>
        <taxon>Flavobacteriaceae</taxon>
        <taxon>Namhaeicola</taxon>
    </lineage>
</organism>
<feature type="coiled-coil region" evidence="1">
    <location>
        <begin position="38"/>
        <end position="79"/>
    </location>
</feature>
<name>A0ABW3Y3V3_9FLAO</name>
<evidence type="ECO:0008006" key="4">
    <source>
        <dbReference type="Google" id="ProtNLM"/>
    </source>
</evidence>
<evidence type="ECO:0000256" key="1">
    <source>
        <dbReference type="SAM" id="Coils"/>
    </source>
</evidence>
<comment type="caution">
    <text evidence="2">The sequence shown here is derived from an EMBL/GenBank/DDBJ whole genome shotgun (WGS) entry which is preliminary data.</text>
</comment>
<protein>
    <recommendedName>
        <fullName evidence="4">Cell division protein ZapB</fullName>
    </recommendedName>
</protein>
<sequence>MKWYINFVAYVRFFGLMNNLSQSVDLLEVNVSKILSKHNALQQSFEKLLKEKEDLLMKISQQEKEIIELEEKLDTSRIANAIVGSKEDKHVTKLKINALVREIDKCIAQLSE</sequence>
<gene>
    <name evidence="2" type="ORF">ACFQ39_09825</name>
</gene>
<dbReference type="EMBL" id="JBHTMY010000003">
    <property type="protein sequence ID" value="MFD1315916.1"/>
    <property type="molecule type" value="Genomic_DNA"/>
</dbReference>